<dbReference type="STRING" id="1051891.A0A0C3LC77"/>
<feature type="compositionally biased region" description="Polar residues" evidence="1">
    <location>
        <begin position="101"/>
        <end position="114"/>
    </location>
</feature>
<protein>
    <submittedName>
        <fullName evidence="2">Uncharacterized protein</fullName>
    </submittedName>
</protein>
<feature type="compositionally biased region" description="Polar residues" evidence="1">
    <location>
        <begin position="122"/>
        <end position="144"/>
    </location>
</feature>
<evidence type="ECO:0000256" key="1">
    <source>
        <dbReference type="SAM" id="MobiDB-lite"/>
    </source>
</evidence>
<reference evidence="2 3" key="1">
    <citation type="submission" date="2014-04" db="EMBL/GenBank/DDBJ databases">
        <authorList>
            <consortium name="DOE Joint Genome Institute"/>
            <person name="Kuo A."/>
            <person name="Girlanda M."/>
            <person name="Perotto S."/>
            <person name="Kohler A."/>
            <person name="Nagy L.G."/>
            <person name="Floudas D."/>
            <person name="Copeland A."/>
            <person name="Barry K.W."/>
            <person name="Cichocki N."/>
            <person name="Veneault-Fourrey C."/>
            <person name="LaButti K."/>
            <person name="Lindquist E.A."/>
            <person name="Lipzen A."/>
            <person name="Lundell T."/>
            <person name="Morin E."/>
            <person name="Murat C."/>
            <person name="Sun H."/>
            <person name="Tunlid A."/>
            <person name="Henrissat B."/>
            <person name="Grigoriev I.V."/>
            <person name="Hibbett D.S."/>
            <person name="Martin F."/>
            <person name="Nordberg H.P."/>
            <person name="Cantor M.N."/>
            <person name="Hua S.X."/>
        </authorList>
    </citation>
    <scope>NUCLEOTIDE SEQUENCE [LARGE SCALE GENOMIC DNA]</scope>
    <source>
        <strain evidence="2 3">MUT 4182</strain>
    </source>
</reference>
<feature type="region of interest" description="Disordered" evidence="1">
    <location>
        <begin position="337"/>
        <end position="356"/>
    </location>
</feature>
<feature type="compositionally biased region" description="Polar residues" evidence="1">
    <location>
        <begin position="1"/>
        <end position="17"/>
    </location>
</feature>
<sequence>MSDTAPQTSERVTNTVAPAQDAAAHKEPEIVQADRPAPQVQSTTAMPLDNADNPTKTANDVETTPSTSRKPVLEGEPPRTSIPNVPLDSATPRGEDPPNNPNSGETPLLSSNTVPGGEQAGMNDNASVEQSAMQVDTPPVSNKPLTDELNDGEREIHPPSIPLALPQTQEINLDLLSRIPGLFRLLDLVSDKNIEKIIIDHDSMGAAMNALRDGSYKTISKINFAALDGVSINPVGLYGSKSALTQTLVTLGAVEESIAEHLRQPINRNGQLSPYLRSGIYLFLPPVPDSDAQTASSAVIYVLYWPEDETWNDDAPPTVQKNRVTFMRYRAVLGKHPQGPRAIPTRPPGGKSVVIQ</sequence>
<evidence type="ECO:0000313" key="3">
    <source>
        <dbReference type="Proteomes" id="UP000054248"/>
    </source>
</evidence>
<name>A0A0C3LC77_9AGAM</name>
<dbReference type="Proteomes" id="UP000054248">
    <property type="component" value="Unassembled WGS sequence"/>
</dbReference>
<evidence type="ECO:0000313" key="2">
    <source>
        <dbReference type="EMBL" id="KIO19092.1"/>
    </source>
</evidence>
<dbReference type="OrthoDB" id="2343366at2759"/>
<accession>A0A0C3LC77</accession>
<feature type="region of interest" description="Disordered" evidence="1">
    <location>
        <begin position="1"/>
        <end position="157"/>
    </location>
</feature>
<proteinExistence type="predicted"/>
<reference evidence="3" key="2">
    <citation type="submission" date="2015-01" db="EMBL/GenBank/DDBJ databases">
        <title>Evolutionary Origins and Diversification of the Mycorrhizal Mutualists.</title>
        <authorList>
            <consortium name="DOE Joint Genome Institute"/>
            <consortium name="Mycorrhizal Genomics Consortium"/>
            <person name="Kohler A."/>
            <person name="Kuo A."/>
            <person name="Nagy L.G."/>
            <person name="Floudas D."/>
            <person name="Copeland A."/>
            <person name="Barry K.W."/>
            <person name="Cichocki N."/>
            <person name="Veneault-Fourrey C."/>
            <person name="LaButti K."/>
            <person name="Lindquist E.A."/>
            <person name="Lipzen A."/>
            <person name="Lundell T."/>
            <person name="Morin E."/>
            <person name="Murat C."/>
            <person name="Riley R."/>
            <person name="Ohm R."/>
            <person name="Sun H."/>
            <person name="Tunlid A."/>
            <person name="Henrissat B."/>
            <person name="Grigoriev I.V."/>
            <person name="Hibbett D.S."/>
            <person name="Martin F."/>
        </authorList>
    </citation>
    <scope>NUCLEOTIDE SEQUENCE [LARGE SCALE GENOMIC DNA]</scope>
    <source>
        <strain evidence="3">MUT 4182</strain>
    </source>
</reference>
<dbReference type="EMBL" id="KN823242">
    <property type="protein sequence ID" value="KIO19092.1"/>
    <property type="molecule type" value="Genomic_DNA"/>
</dbReference>
<keyword evidence="3" id="KW-1185">Reference proteome</keyword>
<dbReference type="AlphaFoldDB" id="A0A0C3LC77"/>
<feature type="compositionally biased region" description="Polar residues" evidence="1">
    <location>
        <begin position="52"/>
        <end position="69"/>
    </location>
</feature>
<dbReference type="HOGENOM" id="CLU_778884_0_0_1"/>
<organism evidence="2 3">
    <name type="scientific">Tulasnella calospora MUT 4182</name>
    <dbReference type="NCBI Taxonomy" id="1051891"/>
    <lineage>
        <taxon>Eukaryota</taxon>
        <taxon>Fungi</taxon>
        <taxon>Dikarya</taxon>
        <taxon>Basidiomycota</taxon>
        <taxon>Agaricomycotina</taxon>
        <taxon>Agaricomycetes</taxon>
        <taxon>Cantharellales</taxon>
        <taxon>Tulasnellaceae</taxon>
        <taxon>Tulasnella</taxon>
    </lineage>
</organism>
<gene>
    <name evidence="2" type="ORF">M407DRAFT_31269</name>
</gene>